<gene>
    <name evidence="2" type="ORF">WAT24_10625</name>
</gene>
<organism evidence="2 3">
    <name type="scientific">Fulvimonas yonginensis</name>
    <dbReference type="NCBI Taxonomy" id="1495200"/>
    <lineage>
        <taxon>Bacteria</taxon>
        <taxon>Pseudomonadati</taxon>
        <taxon>Pseudomonadota</taxon>
        <taxon>Gammaproteobacteria</taxon>
        <taxon>Lysobacterales</taxon>
        <taxon>Rhodanobacteraceae</taxon>
        <taxon>Fulvimonas</taxon>
    </lineage>
</organism>
<dbReference type="EMBL" id="JBBBNY010000007">
    <property type="protein sequence ID" value="MEI7037211.1"/>
    <property type="molecule type" value="Genomic_DNA"/>
</dbReference>
<protein>
    <submittedName>
        <fullName evidence="2">Antibiotic biosynthesis monooxygenase family protein</fullName>
    </submittedName>
</protein>
<dbReference type="Pfam" id="PF03992">
    <property type="entry name" value="ABM"/>
    <property type="match status" value="1"/>
</dbReference>
<feature type="domain" description="ABM" evidence="1">
    <location>
        <begin position="1"/>
        <end position="75"/>
    </location>
</feature>
<proteinExistence type="predicted"/>
<dbReference type="GO" id="GO:0004497">
    <property type="term" value="F:monooxygenase activity"/>
    <property type="evidence" value="ECO:0007669"/>
    <property type="project" value="UniProtKB-KW"/>
</dbReference>
<dbReference type="InterPro" id="IPR007138">
    <property type="entry name" value="ABM_dom"/>
</dbReference>
<evidence type="ECO:0000259" key="1">
    <source>
        <dbReference type="Pfam" id="PF03992"/>
    </source>
</evidence>
<evidence type="ECO:0000313" key="3">
    <source>
        <dbReference type="Proteomes" id="UP001381174"/>
    </source>
</evidence>
<sequence length="102" mass="11763">MIVEYIRYRIAPADAASFERDYAEAAKSLDASQHCLGYELARCQEEPACYMLRIEWVSAKGHLRGFRGSDLFQPFLAAIRPYIGAIEEMRHYERTEIRSSQA</sequence>
<keyword evidence="2" id="KW-0560">Oxidoreductase</keyword>
<accession>A0ABU8JDJ3</accession>
<dbReference type="Proteomes" id="UP001381174">
    <property type="component" value="Unassembled WGS sequence"/>
</dbReference>
<evidence type="ECO:0000313" key="2">
    <source>
        <dbReference type="EMBL" id="MEI7037211.1"/>
    </source>
</evidence>
<dbReference type="Gene3D" id="3.30.70.100">
    <property type="match status" value="1"/>
</dbReference>
<name>A0ABU8JDJ3_9GAMM</name>
<keyword evidence="3" id="KW-1185">Reference proteome</keyword>
<dbReference type="RefSeq" id="WP_336807843.1">
    <property type="nucleotide sequence ID" value="NZ_JBBBNY010000007.1"/>
</dbReference>
<dbReference type="SUPFAM" id="SSF54909">
    <property type="entry name" value="Dimeric alpha+beta barrel"/>
    <property type="match status" value="1"/>
</dbReference>
<reference evidence="2 3" key="1">
    <citation type="journal article" date="2014" name="Int. J. Syst. Evol. Microbiol.">
        <title>Fulvimonas yonginensis sp. nov., isolated from greenhouse soil, and emended description of the genus Fulvimonas.</title>
        <authorList>
            <person name="Ahn J.H."/>
            <person name="Kim S.J."/>
            <person name="Weon H.Y."/>
            <person name="Hong S.B."/>
            <person name="Seok S.J."/>
            <person name="Kwon S.W."/>
        </authorList>
    </citation>
    <scope>NUCLEOTIDE SEQUENCE [LARGE SCALE GENOMIC DNA]</scope>
    <source>
        <strain evidence="2 3">KACC 16952</strain>
    </source>
</reference>
<keyword evidence="2" id="KW-0503">Monooxygenase</keyword>
<comment type="caution">
    <text evidence="2">The sequence shown here is derived from an EMBL/GenBank/DDBJ whole genome shotgun (WGS) entry which is preliminary data.</text>
</comment>
<dbReference type="InterPro" id="IPR011008">
    <property type="entry name" value="Dimeric_a/b-barrel"/>
</dbReference>